<comment type="caution">
    <text evidence="7">The sequence shown here is derived from an EMBL/GenBank/DDBJ whole genome shotgun (WGS) entry which is preliminary data.</text>
</comment>
<feature type="active site" evidence="3">
    <location>
        <position position="326"/>
    </location>
</feature>
<dbReference type="InterPro" id="IPR021109">
    <property type="entry name" value="Peptidase_aspartic_dom_sf"/>
</dbReference>
<protein>
    <recommendedName>
        <fullName evidence="6">Peptidase A1 domain-containing protein</fullName>
    </recommendedName>
</protein>
<evidence type="ECO:0000313" key="8">
    <source>
        <dbReference type="Proteomes" id="UP001212841"/>
    </source>
</evidence>
<dbReference type="InterPro" id="IPR001461">
    <property type="entry name" value="Aspartic_peptidase_A1"/>
</dbReference>
<dbReference type="SUPFAM" id="SSF50630">
    <property type="entry name" value="Acid proteases"/>
    <property type="match status" value="1"/>
</dbReference>
<dbReference type="EMBL" id="JADGJD010000131">
    <property type="protein sequence ID" value="KAJ3054539.1"/>
    <property type="molecule type" value="Genomic_DNA"/>
</dbReference>
<keyword evidence="2 4" id="KW-0064">Aspartyl protease</keyword>
<sequence>MKFLVLLTLSALAGAPSVLAKQLKIDGVHTNVEIERRSYDESRVRTEHGVYLPGHVREEHETIAEIQIDLKHTSKPPSQTSRTIKRNFEKRQTPTPVTGGLANVSPVPTVAAGKSDLYNRGQFEWSANIKIGSQTFEVLVDTGSADLWVAGSQCTNCGSRPKYTLSTSTGARNLSIPTASTYLGGRTVRGHLLEDTVTVGGVAVRSKFASVWDGASQLTSDIKWSGILGLAFTKLSPTLYPRGYYNWFEEAYRAVKFKHGIFGLYLHTTQNSWGGDLSIGGVNPAKYRGNIAWVKIVEIGTWKVNFNGINFGTTAVTSSVSKAVVDSGTNFILIPTADFNKITALIGGGIINADGTYGVDCKRKKDGSLPNITIKLDGNLKLTLTPAQYILYNPGDANWCNTAFLPSTGLDFWILGTNFLKAYYTAYNIGWVTANNSDAKIGFAVAYPYALDL</sequence>
<reference evidence="7" key="1">
    <citation type="submission" date="2020-05" db="EMBL/GenBank/DDBJ databases">
        <title>Phylogenomic resolution of chytrid fungi.</title>
        <authorList>
            <person name="Stajich J.E."/>
            <person name="Amses K."/>
            <person name="Simmons R."/>
            <person name="Seto K."/>
            <person name="Myers J."/>
            <person name="Bonds A."/>
            <person name="Quandt C.A."/>
            <person name="Barry K."/>
            <person name="Liu P."/>
            <person name="Grigoriev I."/>
            <person name="Longcore J.E."/>
            <person name="James T.Y."/>
        </authorList>
    </citation>
    <scope>NUCLEOTIDE SEQUENCE</scope>
    <source>
        <strain evidence="7">JEL0318</strain>
    </source>
</reference>
<organism evidence="7 8">
    <name type="scientific">Rhizophlyctis rosea</name>
    <dbReference type="NCBI Taxonomy" id="64517"/>
    <lineage>
        <taxon>Eukaryota</taxon>
        <taxon>Fungi</taxon>
        <taxon>Fungi incertae sedis</taxon>
        <taxon>Chytridiomycota</taxon>
        <taxon>Chytridiomycota incertae sedis</taxon>
        <taxon>Chytridiomycetes</taxon>
        <taxon>Rhizophlyctidales</taxon>
        <taxon>Rhizophlyctidaceae</taxon>
        <taxon>Rhizophlyctis</taxon>
    </lineage>
</organism>
<dbReference type="Proteomes" id="UP001212841">
    <property type="component" value="Unassembled WGS sequence"/>
</dbReference>
<evidence type="ECO:0000313" key="7">
    <source>
        <dbReference type="EMBL" id="KAJ3054539.1"/>
    </source>
</evidence>
<dbReference type="InterPro" id="IPR001969">
    <property type="entry name" value="Aspartic_peptidase_AS"/>
</dbReference>
<gene>
    <name evidence="7" type="ORF">HK097_001568</name>
</gene>
<dbReference type="GO" id="GO:0004190">
    <property type="term" value="F:aspartic-type endopeptidase activity"/>
    <property type="evidence" value="ECO:0007669"/>
    <property type="project" value="UniProtKB-KW"/>
</dbReference>
<dbReference type="PANTHER" id="PTHR47966:SF51">
    <property type="entry name" value="BETA-SITE APP-CLEAVING ENZYME, ISOFORM A-RELATED"/>
    <property type="match status" value="1"/>
</dbReference>
<evidence type="ECO:0000256" key="2">
    <source>
        <dbReference type="ARBA" id="ARBA00022750"/>
    </source>
</evidence>
<feature type="signal peptide" evidence="5">
    <location>
        <begin position="1"/>
        <end position="20"/>
    </location>
</feature>
<evidence type="ECO:0000256" key="1">
    <source>
        <dbReference type="ARBA" id="ARBA00007447"/>
    </source>
</evidence>
<name>A0AAD5X4D4_9FUNG</name>
<keyword evidence="4" id="KW-0378">Hydrolase</keyword>
<dbReference type="Gene3D" id="2.40.70.10">
    <property type="entry name" value="Acid Proteases"/>
    <property type="match status" value="2"/>
</dbReference>
<dbReference type="InterPro" id="IPR033121">
    <property type="entry name" value="PEPTIDASE_A1"/>
</dbReference>
<dbReference type="PANTHER" id="PTHR47966">
    <property type="entry name" value="BETA-SITE APP-CLEAVING ENZYME, ISOFORM A-RELATED"/>
    <property type="match status" value="1"/>
</dbReference>
<dbReference type="PRINTS" id="PR00792">
    <property type="entry name" value="PEPSIN"/>
</dbReference>
<dbReference type="CDD" id="cd05471">
    <property type="entry name" value="pepsin_like"/>
    <property type="match status" value="1"/>
</dbReference>
<dbReference type="Pfam" id="PF00026">
    <property type="entry name" value="Asp"/>
    <property type="match status" value="1"/>
</dbReference>
<dbReference type="PROSITE" id="PS00141">
    <property type="entry name" value="ASP_PROTEASE"/>
    <property type="match status" value="2"/>
</dbReference>
<comment type="similarity">
    <text evidence="1 4">Belongs to the peptidase A1 family.</text>
</comment>
<evidence type="ECO:0000256" key="4">
    <source>
        <dbReference type="RuleBase" id="RU000454"/>
    </source>
</evidence>
<keyword evidence="4" id="KW-0645">Protease</keyword>
<dbReference type="AlphaFoldDB" id="A0AAD5X4D4"/>
<proteinExistence type="inferred from homology"/>
<feature type="active site" evidence="3">
    <location>
        <position position="141"/>
    </location>
</feature>
<evidence type="ECO:0000256" key="5">
    <source>
        <dbReference type="SAM" id="SignalP"/>
    </source>
</evidence>
<keyword evidence="8" id="KW-1185">Reference proteome</keyword>
<evidence type="ECO:0000256" key="3">
    <source>
        <dbReference type="PIRSR" id="PIRSR601461-1"/>
    </source>
</evidence>
<feature type="chain" id="PRO_5042151128" description="Peptidase A1 domain-containing protein" evidence="5">
    <location>
        <begin position="21"/>
        <end position="453"/>
    </location>
</feature>
<evidence type="ECO:0000259" key="6">
    <source>
        <dbReference type="PROSITE" id="PS51767"/>
    </source>
</evidence>
<keyword evidence="5" id="KW-0732">Signal</keyword>
<feature type="domain" description="Peptidase A1" evidence="6">
    <location>
        <begin position="125"/>
        <end position="444"/>
    </location>
</feature>
<accession>A0AAD5X4D4</accession>
<dbReference type="PROSITE" id="PS51767">
    <property type="entry name" value="PEPTIDASE_A1"/>
    <property type="match status" value="1"/>
</dbReference>
<dbReference type="GO" id="GO:0006508">
    <property type="term" value="P:proteolysis"/>
    <property type="evidence" value="ECO:0007669"/>
    <property type="project" value="UniProtKB-KW"/>
</dbReference>
<dbReference type="InterPro" id="IPR034164">
    <property type="entry name" value="Pepsin-like_dom"/>
</dbReference>